<feature type="non-terminal residue" evidence="1">
    <location>
        <position position="1"/>
    </location>
</feature>
<gene>
    <name evidence="1" type="ORF">CROQUDRAFT_657650</name>
</gene>
<organism evidence="1 2">
    <name type="scientific">Cronartium quercuum f. sp. fusiforme G11</name>
    <dbReference type="NCBI Taxonomy" id="708437"/>
    <lineage>
        <taxon>Eukaryota</taxon>
        <taxon>Fungi</taxon>
        <taxon>Dikarya</taxon>
        <taxon>Basidiomycota</taxon>
        <taxon>Pucciniomycotina</taxon>
        <taxon>Pucciniomycetes</taxon>
        <taxon>Pucciniales</taxon>
        <taxon>Coleosporiaceae</taxon>
        <taxon>Cronartium</taxon>
    </lineage>
</organism>
<reference evidence="1" key="1">
    <citation type="submission" date="2013-11" db="EMBL/GenBank/DDBJ databases">
        <title>Genome sequence of the fusiform rust pathogen reveals effectors for host alternation and coevolution with pine.</title>
        <authorList>
            <consortium name="DOE Joint Genome Institute"/>
            <person name="Smith K."/>
            <person name="Pendleton A."/>
            <person name="Kubisiak T."/>
            <person name="Anderson C."/>
            <person name="Salamov A."/>
            <person name="Aerts A."/>
            <person name="Riley R."/>
            <person name="Clum A."/>
            <person name="Lindquist E."/>
            <person name="Ence D."/>
            <person name="Campbell M."/>
            <person name="Kronenberg Z."/>
            <person name="Feau N."/>
            <person name="Dhillon B."/>
            <person name="Hamelin R."/>
            <person name="Burleigh J."/>
            <person name="Smith J."/>
            <person name="Yandell M."/>
            <person name="Nelson C."/>
            <person name="Grigoriev I."/>
            <person name="Davis J."/>
        </authorList>
    </citation>
    <scope>NUCLEOTIDE SEQUENCE</scope>
    <source>
        <strain evidence="1">G11</strain>
    </source>
</reference>
<evidence type="ECO:0000313" key="2">
    <source>
        <dbReference type="Proteomes" id="UP000886653"/>
    </source>
</evidence>
<name>A0A9P6NL92_9BASI</name>
<comment type="caution">
    <text evidence="1">The sequence shown here is derived from an EMBL/GenBank/DDBJ whole genome shotgun (WGS) entry which is preliminary data.</text>
</comment>
<proteinExistence type="predicted"/>
<evidence type="ECO:0000313" key="1">
    <source>
        <dbReference type="EMBL" id="KAG0146194.1"/>
    </source>
</evidence>
<accession>A0A9P6NL92</accession>
<dbReference type="Proteomes" id="UP000886653">
    <property type="component" value="Unassembled WGS sequence"/>
</dbReference>
<keyword evidence="2" id="KW-1185">Reference proteome</keyword>
<dbReference type="AlphaFoldDB" id="A0A9P6NL92"/>
<protein>
    <submittedName>
        <fullName evidence="1">Uncharacterized protein</fullName>
    </submittedName>
</protein>
<sequence length="149" mass="16548">VKPLSLTRGICQRWTSCAFSADTASARSGFLPACHLNCHTTLPLNTYSRSRSNCNHSLSTCSTAPKPIDPSQLMHPTVSTDRITSSVLHASTSLLFIGSNRELAYQPQPFDQRHIKPIQFKRSSQSDRSKPIRLSHLNLINQTESNQSI</sequence>
<dbReference type="EMBL" id="MU167264">
    <property type="protein sequence ID" value="KAG0146194.1"/>
    <property type="molecule type" value="Genomic_DNA"/>
</dbReference>